<feature type="compositionally biased region" description="Basic and acidic residues" evidence="2">
    <location>
        <begin position="71"/>
        <end position="90"/>
    </location>
</feature>
<evidence type="ECO:0008006" key="5">
    <source>
        <dbReference type="Google" id="ProtNLM"/>
    </source>
</evidence>
<evidence type="ECO:0000256" key="2">
    <source>
        <dbReference type="SAM" id="MobiDB-lite"/>
    </source>
</evidence>
<evidence type="ECO:0000313" key="4">
    <source>
        <dbReference type="Proteomes" id="UP001596044"/>
    </source>
</evidence>
<keyword evidence="4" id="KW-1185">Reference proteome</keyword>
<accession>A0ABW0KEJ9</accession>
<dbReference type="PANTHER" id="PTHR41302">
    <property type="entry name" value="PRESPORE-SPECIFIC TRANSCRIPTIONAL REGULATOR RSFA-RELATED"/>
    <property type="match status" value="1"/>
</dbReference>
<dbReference type="RefSeq" id="WP_270884411.1">
    <property type="nucleotide sequence ID" value="NZ_JAQFVF010000069.1"/>
</dbReference>
<feature type="coiled-coil region" evidence="1">
    <location>
        <begin position="114"/>
        <end position="148"/>
    </location>
</feature>
<reference evidence="4" key="1">
    <citation type="journal article" date="2019" name="Int. J. Syst. Evol. Microbiol.">
        <title>The Global Catalogue of Microorganisms (GCM) 10K type strain sequencing project: providing services to taxonomists for standard genome sequencing and annotation.</title>
        <authorList>
            <consortium name="The Broad Institute Genomics Platform"/>
            <consortium name="The Broad Institute Genome Sequencing Center for Infectious Disease"/>
            <person name="Wu L."/>
            <person name="Ma J."/>
        </authorList>
    </citation>
    <scope>NUCLEOTIDE SEQUENCE [LARGE SCALE GENOMIC DNA]</scope>
    <source>
        <strain evidence="4">KACC 11904</strain>
    </source>
</reference>
<dbReference type="InterPro" id="IPR014243">
    <property type="entry name" value="RsfA-like"/>
</dbReference>
<dbReference type="EMBL" id="JBHSMJ010000031">
    <property type="protein sequence ID" value="MFC5450997.1"/>
    <property type="molecule type" value="Genomic_DNA"/>
</dbReference>
<dbReference type="Proteomes" id="UP001596044">
    <property type="component" value="Unassembled WGS sequence"/>
</dbReference>
<evidence type="ECO:0000256" key="1">
    <source>
        <dbReference type="SAM" id="Coils"/>
    </source>
</evidence>
<name>A0ABW0KEJ9_9BACL</name>
<dbReference type="Pfam" id="PF13921">
    <property type="entry name" value="Myb_DNA-bind_6"/>
    <property type="match status" value="1"/>
</dbReference>
<sequence>MAEKKREDSWQDSDDKTLAETVLSHIKSKSTQLAAFDDAAKILGRTSAACGFRWNSEIRKRYEKEVKEAKLMRSKTKNEKTVPEKKERYVSKSNDLNDGPLSFDEAMSRIISIANELLRSYESLVEENRKLKIEVKDLRKQIESSKSTQPLAQEEFQAFMQIMQRAKRLSNIEA</sequence>
<gene>
    <name evidence="3" type="ORF">ACFPOG_22430</name>
</gene>
<organism evidence="3 4">
    <name type="scientific">Paenibacillus aestuarii</name>
    <dbReference type="NCBI Taxonomy" id="516965"/>
    <lineage>
        <taxon>Bacteria</taxon>
        <taxon>Bacillati</taxon>
        <taxon>Bacillota</taxon>
        <taxon>Bacilli</taxon>
        <taxon>Bacillales</taxon>
        <taxon>Paenibacillaceae</taxon>
        <taxon>Paenibacillus</taxon>
    </lineage>
</organism>
<dbReference type="PANTHER" id="PTHR41302:SF2">
    <property type="entry name" value="PRESPORE SPECIFIC TRANSCRIPTIONAL ACTIVATOR RSFA"/>
    <property type="match status" value="1"/>
</dbReference>
<keyword evidence="1" id="KW-0175">Coiled coil</keyword>
<protein>
    <recommendedName>
        <fullName evidence="5">RsfA family transcriptional regulator</fullName>
    </recommendedName>
</protein>
<comment type="caution">
    <text evidence="3">The sequence shown here is derived from an EMBL/GenBank/DDBJ whole genome shotgun (WGS) entry which is preliminary data.</text>
</comment>
<feature type="region of interest" description="Disordered" evidence="2">
    <location>
        <begin position="71"/>
        <end position="94"/>
    </location>
</feature>
<evidence type="ECO:0000313" key="3">
    <source>
        <dbReference type="EMBL" id="MFC5450997.1"/>
    </source>
</evidence>
<proteinExistence type="predicted"/>